<feature type="transmembrane region" description="Helical" evidence="8">
    <location>
        <begin position="349"/>
        <end position="370"/>
    </location>
</feature>
<reference evidence="10" key="1">
    <citation type="submission" date="2019-06" db="EMBL/GenBank/DDBJ databases">
        <authorList>
            <person name="Gan P."/>
            <person name="Shirasu K."/>
        </authorList>
    </citation>
    <scope>NUCLEOTIDE SEQUENCE [LARGE SCALE GENOMIC DNA]</scope>
    <source>
        <strain evidence="10">CAD2</strain>
    </source>
</reference>
<dbReference type="GO" id="GO:0016020">
    <property type="term" value="C:membrane"/>
    <property type="evidence" value="ECO:0007669"/>
    <property type="project" value="UniProtKB-SubCell"/>
</dbReference>
<dbReference type="PANTHER" id="PTHR48022:SF66">
    <property type="entry name" value="MFS HEXOSE TRANSPORTER"/>
    <property type="match status" value="1"/>
</dbReference>
<keyword evidence="11" id="KW-1185">Reference proteome</keyword>
<dbReference type="EMBL" id="QPMT01000054">
    <property type="protein sequence ID" value="KAF4848337.1"/>
    <property type="molecule type" value="Genomic_DNA"/>
</dbReference>
<keyword evidence="6 8" id="KW-0472">Membrane</keyword>
<dbReference type="OrthoDB" id="6133115at2759"/>
<keyword evidence="3" id="KW-0813">Transport</keyword>
<name>A0A9P5BQM0_COLSI</name>
<dbReference type="InterPro" id="IPR036259">
    <property type="entry name" value="MFS_trans_sf"/>
</dbReference>
<dbReference type="InterPro" id="IPR050360">
    <property type="entry name" value="MFS_Sugar_Transporters"/>
</dbReference>
<evidence type="ECO:0000313" key="11">
    <source>
        <dbReference type="Proteomes" id="UP000711996"/>
    </source>
</evidence>
<feature type="transmembrane region" description="Helical" evidence="8">
    <location>
        <begin position="156"/>
        <end position="177"/>
    </location>
</feature>
<feature type="transmembrane region" description="Helical" evidence="8">
    <location>
        <begin position="218"/>
        <end position="241"/>
    </location>
</feature>
<gene>
    <name evidence="10" type="ORF">CGCSCA2_v012327</name>
</gene>
<dbReference type="FunFam" id="1.20.1250.20:FF:000134">
    <property type="entry name" value="MFS sugar transporter protein"/>
    <property type="match status" value="1"/>
</dbReference>
<feature type="transmembrane region" description="Helical" evidence="8">
    <location>
        <begin position="449"/>
        <end position="466"/>
    </location>
</feature>
<dbReference type="GO" id="GO:0005351">
    <property type="term" value="F:carbohydrate:proton symporter activity"/>
    <property type="evidence" value="ECO:0007669"/>
    <property type="project" value="TreeGrafter"/>
</dbReference>
<dbReference type="Proteomes" id="UP000711996">
    <property type="component" value="Unassembled WGS sequence"/>
</dbReference>
<evidence type="ECO:0000256" key="2">
    <source>
        <dbReference type="ARBA" id="ARBA00010992"/>
    </source>
</evidence>
<comment type="subcellular location">
    <subcellularLocation>
        <location evidence="1">Membrane</location>
        <topology evidence="1">Multi-pass membrane protein</topology>
    </subcellularLocation>
</comment>
<feature type="transmembrane region" description="Helical" evidence="8">
    <location>
        <begin position="478"/>
        <end position="502"/>
    </location>
</feature>
<keyword evidence="5 8" id="KW-1133">Transmembrane helix</keyword>
<sequence length="551" mass="61892">MIRNALGRGAKRVQAQSAQAEAPQFAEVTWWKDPGLRKLYFWCAILMAMSASTGFDAKLMNTSQVMDQWQTSFEHPTGGKLGIIVAILDIGSLCSFWMVPFFADNYGRKVPIIIGCVIETIGAFIGAFSSSQGSMLQFKIHRILAAKAYHRINVTVYMAGRFILGFGSSFNGAGLLIAEIAHPQHRAKISAIVNCMYGVGSTFCAWLALGTIKISTEWSWRSLTILQAFPGLLVLSLIWWIPESPRWLIAKERYEEAEQMLAKYHGSGDRTNETVAFEFREMKQTLALEFQHGRSSSYLDFARYAGNRYRVIILISLAMVSQYSGTNLFSNYANKIYEGAGIKDQTNKVLLSGGQTLMSLVVSVGFSLTIDRFGRRPLFLTATTGMVFMYMGWTIVSSQYERTHDLARFGYPQIAFIWLFSLSYQIAWTGIMAAYALEIMPYSLRAKAGVISTIFVKGLIVLGSYTNPIAWDNFTAAGHAWVLAMFYTILDFCYLLFVYFFYPETKNLTLEEVARVFDGDDAKVARVDIQEVKKELEEEQKKGAQVDVKAL</sequence>
<evidence type="ECO:0000256" key="4">
    <source>
        <dbReference type="ARBA" id="ARBA00022692"/>
    </source>
</evidence>
<dbReference type="PROSITE" id="PS50850">
    <property type="entry name" value="MFS"/>
    <property type="match status" value="1"/>
</dbReference>
<feature type="transmembrane region" description="Helical" evidence="8">
    <location>
        <begin position="81"/>
        <end position="103"/>
    </location>
</feature>
<keyword evidence="7" id="KW-0175">Coiled coil</keyword>
<dbReference type="AlphaFoldDB" id="A0A9P5BQM0"/>
<feature type="transmembrane region" description="Helical" evidence="8">
    <location>
        <begin position="311"/>
        <end position="329"/>
    </location>
</feature>
<evidence type="ECO:0000313" key="10">
    <source>
        <dbReference type="EMBL" id="KAF4848337.1"/>
    </source>
</evidence>
<proteinExistence type="inferred from homology"/>
<dbReference type="SUPFAM" id="SSF103473">
    <property type="entry name" value="MFS general substrate transporter"/>
    <property type="match status" value="1"/>
</dbReference>
<evidence type="ECO:0000256" key="8">
    <source>
        <dbReference type="SAM" id="Phobius"/>
    </source>
</evidence>
<feature type="transmembrane region" description="Helical" evidence="8">
    <location>
        <begin position="189"/>
        <end position="212"/>
    </location>
</feature>
<feature type="transmembrane region" description="Helical" evidence="8">
    <location>
        <begin position="39"/>
        <end position="61"/>
    </location>
</feature>
<protein>
    <submittedName>
        <fullName evidence="10">Lactose permease</fullName>
    </submittedName>
</protein>
<organism evidence="10 11">
    <name type="scientific">Colletotrichum siamense</name>
    <name type="common">Anthracnose fungus</name>
    <dbReference type="NCBI Taxonomy" id="690259"/>
    <lineage>
        <taxon>Eukaryota</taxon>
        <taxon>Fungi</taxon>
        <taxon>Dikarya</taxon>
        <taxon>Ascomycota</taxon>
        <taxon>Pezizomycotina</taxon>
        <taxon>Sordariomycetes</taxon>
        <taxon>Hypocreomycetidae</taxon>
        <taxon>Glomerellales</taxon>
        <taxon>Glomerellaceae</taxon>
        <taxon>Colletotrichum</taxon>
        <taxon>Colletotrichum gloeosporioides species complex</taxon>
    </lineage>
</organism>
<dbReference type="InterPro" id="IPR005828">
    <property type="entry name" value="MFS_sugar_transport-like"/>
</dbReference>
<accession>A0A9P5BQM0</accession>
<feature type="domain" description="Major facilitator superfamily (MFS) profile" evidence="9">
    <location>
        <begin position="42"/>
        <end position="506"/>
    </location>
</feature>
<dbReference type="Pfam" id="PF00083">
    <property type="entry name" value="Sugar_tr"/>
    <property type="match status" value="1"/>
</dbReference>
<comment type="similarity">
    <text evidence="2">Belongs to the major facilitator superfamily. Sugar transporter (TC 2.A.1.1) family.</text>
</comment>
<feature type="transmembrane region" description="Helical" evidence="8">
    <location>
        <begin position="377"/>
        <end position="396"/>
    </location>
</feature>
<comment type="caution">
    <text evidence="10">The sequence shown here is derived from an EMBL/GenBank/DDBJ whole genome shotgun (WGS) entry which is preliminary data.</text>
</comment>
<evidence type="ECO:0000259" key="9">
    <source>
        <dbReference type="PROSITE" id="PS50850"/>
    </source>
</evidence>
<dbReference type="PANTHER" id="PTHR48022">
    <property type="entry name" value="PLASTIDIC GLUCOSE TRANSPORTER 4"/>
    <property type="match status" value="1"/>
</dbReference>
<evidence type="ECO:0000256" key="6">
    <source>
        <dbReference type="ARBA" id="ARBA00023136"/>
    </source>
</evidence>
<evidence type="ECO:0000256" key="3">
    <source>
        <dbReference type="ARBA" id="ARBA00022448"/>
    </source>
</evidence>
<dbReference type="InterPro" id="IPR020846">
    <property type="entry name" value="MFS_dom"/>
</dbReference>
<dbReference type="Gene3D" id="1.20.1250.20">
    <property type="entry name" value="MFS general substrate transporter like domains"/>
    <property type="match status" value="1"/>
</dbReference>
<evidence type="ECO:0000256" key="5">
    <source>
        <dbReference type="ARBA" id="ARBA00022989"/>
    </source>
</evidence>
<evidence type="ECO:0000256" key="7">
    <source>
        <dbReference type="SAM" id="Coils"/>
    </source>
</evidence>
<feature type="coiled-coil region" evidence="7">
    <location>
        <begin position="522"/>
        <end position="549"/>
    </location>
</feature>
<evidence type="ECO:0000256" key="1">
    <source>
        <dbReference type="ARBA" id="ARBA00004141"/>
    </source>
</evidence>
<keyword evidence="4 8" id="KW-0812">Transmembrane</keyword>
<feature type="transmembrane region" description="Helical" evidence="8">
    <location>
        <begin position="110"/>
        <end position="129"/>
    </location>
</feature>
<feature type="transmembrane region" description="Helical" evidence="8">
    <location>
        <begin position="416"/>
        <end position="437"/>
    </location>
</feature>